<organism evidence="2 3">
    <name type="scientific">Symbiodinium pilosum</name>
    <name type="common">Dinoflagellate</name>
    <dbReference type="NCBI Taxonomy" id="2952"/>
    <lineage>
        <taxon>Eukaryota</taxon>
        <taxon>Sar</taxon>
        <taxon>Alveolata</taxon>
        <taxon>Dinophyceae</taxon>
        <taxon>Suessiales</taxon>
        <taxon>Symbiodiniaceae</taxon>
        <taxon>Symbiodinium</taxon>
    </lineage>
</organism>
<dbReference type="EMBL" id="CAJNIZ010043173">
    <property type="protein sequence ID" value="CAE7652620.1"/>
    <property type="molecule type" value="Genomic_DNA"/>
</dbReference>
<keyword evidence="3" id="KW-1185">Reference proteome</keyword>
<feature type="compositionally biased region" description="Basic and acidic residues" evidence="1">
    <location>
        <begin position="30"/>
        <end position="44"/>
    </location>
</feature>
<gene>
    <name evidence="2" type="ORF">SPIL2461_LOCUS17453</name>
</gene>
<reference evidence="2" key="1">
    <citation type="submission" date="2021-02" db="EMBL/GenBank/DDBJ databases">
        <authorList>
            <person name="Dougan E. K."/>
            <person name="Rhodes N."/>
            <person name="Thang M."/>
            <person name="Chan C."/>
        </authorList>
    </citation>
    <scope>NUCLEOTIDE SEQUENCE</scope>
</reference>
<evidence type="ECO:0000313" key="3">
    <source>
        <dbReference type="Proteomes" id="UP000649617"/>
    </source>
</evidence>
<evidence type="ECO:0000313" key="2">
    <source>
        <dbReference type="EMBL" id="CAE7652620.1"/>
    </source>
</evidence>
<feature type="region of interest" description="Disordered" evidence="1">
    <location>
        <begin position="1"/>
        <end position="69"/>
    </location>
</feature>
<name>A0A812VQW4_SYMPI</name>
<dbReference type="AlphaFoldDB" id="A0A812VQW4"/>
<feature type="compositionally biased region" description="Basic residues" evidence="1">
    <location>
        <begin position="45"/>
        <end position="58"/>
    </location>
</feature>
<evidence type="ECO:0000256" key="1">
    <source>
        <dbReference type="SAM" id="MobiDB-lite"/>
    </source>
</evidence>
<sequence>MPLPEFDVQADARQGSPDTLPDKAPGVRSGSKDEPALEEGERSKKEKRKEKKEKKDKKKSSNDDGCSAM</sequence>
<accession>A0A812VQW4</accession>
<dbReference type="Proteomes" id="UP000649617">
    <property type="component" value="Unassembled WGS sequence"/>
</dbReference>
<proteinExistence type="predicted"/>
<comment type="caution">
    <text evidence="2">The sequence shown here is derived from an EMBL/GenBank/DDBJ whole genome shotgun (WGS) entry which is preliminary data.</text>
</comment>
<protein>
    <submittedName>
        <fullName evidence="2">Uncharacterized protein</fullName>
    </submittedName>
</protein>